<keyword evidence="1" id="KW-1133">Transmembrane helix</keyword>
<dbReference type="AlphaFoldDB" id="A0AAX6LHI1"/>
<comment type="caution">
    <text evidence="2">The sequence shown here is derived from an EMBL/GenBank/DDBJ whole genome shotgun (WGS) entry which is preliminary data.</text>
</comment>
<organism evidence="2 3">
    <name type="scientific">Lactiplantibacillus pentosus</name>
    <name type="common">Lactobacillus pentosus</name>
    <dbReference type="NCBI Taxonomy" id="1589"/>
    <lineage>
        <taxon>Bacteria</taxon>
        <taxon>Bacillati</taxon>
        <taxon>Bacillota</taxon>
        <taxon>Bacilli</taxon>
        <taxon>Lactobacillales</taxon>
        <taxon>Lactobacillaceae</taxon>
        <taxon>Lactiplantibacillus</taxon>
    </lineage>
</organism>
<dbReference type="Proteomes" id="UP001151834">
    <property type="component" value="Unassembled WGS sequence"/>
</dbReference>
<gene>
    <name evidence="2" type="ORF">OOJ94_14310</name>
</gene>
<evidence type="ECO:0000313" key="2">
    <source>
        <dbReference type="EMBL" id="MDF2313989.1"/>
    </source>
</evidence>
<feature type="transmembrane region" description="Helical" evidence="1">
    <location>
        <begin position="33"/>
        <end position="50"/>
    </location>
</feature>
<protein>
    <submittedName>
        <fullName evidence="2">Uncharacterized protein</fullName>
    </submittedName>
</protein>
<name>A0AAX6LHI1_LACPE</name>
<dbReference type="EMBL" id="JAPEQV010000020">
    <property type="protein sequence ID" value="MDF2313989.1"/>
    <property type="molecule type" value="Genomic_DNA"/>
</dbReference>
<accession>A0AAX6LHI1</accession>
<proteinExistence type="predicted"/>
<reference evidence="2" key="2">
    <citation type="journal article" date="2023" name="Front Nutr">
        <title>Lactiplantibacillus pentosus P2020 protects the hyperuricemia and renal inflammation in mice.</title>
        <authorList>
            <person name="Wang Z."/>
            <person name="Song L."/>
            <person name="Li X."/>
            <person name="Xiao Y."/>
            <person name="Huang Y."/>
            <person name="Zhang Y."/>
            <person name="Li J."/>
            <person name="Li M."/>
            <person name="Ren Z."/>
        </authorList>
    </citation>
    <scope>NUCLEOTIDE SEQUENCE</scope>
    <source>
        <strain evidence="2">P2000</strain>
    </source>
</reference>
<dbReference type="RefSeq" id="WP_065674583.1">
    <property type="nucleotide sequence ID" value="NZ_CP043671.1"/>
</dbReference>
<evidence type="ECO:0000256" key="1">
    <source>
        <dbReference type="SAM" id="Phobius"/>
    </source>
</evidence>
<keyword evidence="1" id="KW-0812">Transmembrane</keyword>
<reference evidence="2" key="1">
    <citation type="submission" date="2022-11" db="EMBL/GenBank/DDBJ databases">
        <authorList>
            <person name="Wang Z."/>
        </authorList>
    </citation>
    <scope>NUCLEOTIDE SEQUENCE</scope>
    <source>
        <strain evidence="2">P2000</strain>
    </source>
</reference>
<evidence type="ECO:0000313" key="3">
    <source>
        <dbReference type="Proteomes" id="UP001151834"/>
    </source>
</evidence>
<keyword evidence="1" id="KW-0472">Membrane</keyword>
<sequence>MLIFIAVGLITAVITISLGYWSYALGKRNKRNLVGNLVITIIYVLLFVWGRQRFNKQQQAK</sequence>